<feature type="domain" description="AGC-kinase C-terminal" evidence="14">
    <location>
        <begin position="416"/>
        <end position="484"/>
    </location>
</feature>
<dbReference type="PANTHER" id="PTHR24351">
    <property type="entry name" value="RIBOSOMAL PROTEIN S6 KINASE"/>
    <property type="match status" value="1"/>
</dbReference>
<evidence type="ECO:0000256" key="11">
    <source>
        <dbReference type="PROSITE-ProRule" id="PRU10141"/>
    </source>
</evidence>
<evidence type="ECO:0000256" key="6">
    <source>
        <dbReference type="ARBA" id="ARBA00022741"/>
    </source>
</evidence>
<dbReference type="CDD" id="cd05123">
    <property type="entry name" value="STKc_AGC"/>
    <property type="match status" value="1"/>
</dbReference>
<keyword evidence="8 11" id="KW-0067">ATP-binding</keyword>
<dbReference type="PROSITE" id="PS50011">
    <property type="entry name" value="PROTEIN_KINASE_DOM"/>
    <property type="match status" value="1"/>
</dbReference>
<comment type="catalytic activity">
    <reaction evidence="9">
        <text>L-threonyl-[protein] + ATP = O-phospho-L-threonyl-[protein] + ADP + H(+)</text>
        <dbReference type="Rhea" id="RHEA:46608"/>
        <dbReference type="Rhea" id="RHEA-COMP:11060"/>
        <dbReference type="Rhea" id="RHEA-COMP:11605"/>
        <dbReference type="ChEBI" id="CHEBI:15378"/>
        <dbReference type="ChEBI" id="CHEBI:30013"/>
        <dbReference type="ChEBI" id="CHEBI:30616"/>
        <dbReference type="ChEBI" id="CHEBI:61977"/>
        <dbReference type="ChEBI" id="CHEBI:456216"/>
        <dbReference type="EC" id="2.7.11.1"/>
    </reaction>
</comment>
<feature type="domain" description="Protein kinase" evidence="13">
    <location>
        <begin position="159"/>
        <end position="415"/>
    </location>
</feature>
<gene>
    <name evidence="15" type="ORF">Din_035504</name>
</gene>
<keyword evidence="6 11" id="KW-0547">Nucleotide-binding</keyword>
<dbReference type="SMART" id="SM00220">
    <property type="entry name" value="S_TKc"/>
    <property type="match status" value="1"/>
</dbReference>
<dbReference type="GO" id="GO:0005524">
    <property type="term" value="F:ATP binding"/>
    <property type="evidence" value="ECO:0007669"/>
    <property type="project" value="UniProtKB-UniRule"/>
</dbReference>
<dbReference type="PROSITE" id="PS51285">
    <property type="entry name" value="AGC_KINASE_CTER"/>
    <property type="match status" value="1"/>
</dbReference>
<dbReference type="InterPro" id="IPR017441">
    <property type="entry name" value="Protein_kinase_ATP_BS"/>
</dbReference>
<dbReference type="InterPro" id="IPR011009">
    <property type="entry name" value="Kinase-like_dom_sf"/>
</dbReference>
<dbReference type="GO" id="GO:0009651">
    <property type="term" value="P:response to salt stress"/>
    <property type="evidence" value="ECO:0007669"/>
    <property type="project" value="UniProtKB-ARBA"/>
</dbReference>
<dbReference type="GO" id="GO:0045727">
    <property type="term" value="P:positive regulation of translation"/>
    <property type="evidence" value="ECO:0007669"/>
    <property type="project" value="UniProtKB-ARBA"/>
</dbReference>
<dbReference type="PROSITE" id="PS00108">
    <property type="entry name" value="PROTEIN_KINASE_ST"/>
    <property type="match status" value="1"/>
</dbReference>
<dbReference type="Pfam" id="PF00433">
    <property type="entry name" value="Pkinase_C"/>
    <property type="match status" value="1"/>
</dbReference>
<protein>
    <recommendedName>
        <fullName evidence="2">non-specific serine/threonine protein kinase</fullName>
        <ecNumber evidence="2">2.7.11.1</ecNumber>
    </recommendedName>
</protein>
<evidence type="ECO:0000313" key="15">
    <source>
        <dbReference type="EMBL" id="MPA66063.1"/>
    </source>
</evidence>
<dbReference type="PROSITE" id="PS00107">
    <property type="entry name" value="PROTEIN_KINASE_ATP"/>
    <property type="match status" value="1"/>
</dbReference>
<dbReference type="InterPro" id="IPR000961">
    <property type="entry name" value="AGC-kinase_C"/>
</dbReference>
<dbReference type="InterPro" id="IPR045270">
    <property type="entry name" value="STKc_AGC"/>
</dbReference>
<dbReference type="Gene3D" id="1.10.510.10">
    <property type="entry name" value="Transferase(Phosphotransferase) domain 1"/>
    <property type="match status" value="1"/>
</dbReference>
<dbReference type="SUPFAM" id="SSF56112">
    <property type="entry name" value="Protein kinase-like (PK-like)"/>
    <property type="match status" value="1"/>
</dbReference>
<dbReference type="FunFam" id="3.30.200.20:FF:000048">
    <property type="entry name" value="Non-specific serine/threonine protein kinase"/>
    <property type="match status" value="1"/>
</dbReference>
<dbReference type="Gene3D" id="3.30.200.20">
    <property type="entry name" value="Phosphorylase Kinase, domain 1"/>
    <property type="match status" value="1"/>
</dbReference>
<evidence type="ECO:0000256" key="3">
    <source>
        <dbReference type="ARBA" id="ARBA00022527"/>
    </source>
</evidence>
<dbReference type="FunFam" id="1.10.510.10:FF:000297">
    <property type="entry name" value="Non-specific serine/threonine protein kinase"/>
    <property type="match status" value="1"/>
</dbReference>
<reference evidence="15" key="1">
    <citation type="submission" date="2019-08" db="EMBL/GenBank/DDBJ databases">
        <title>Reference gene set and small RNA set construction with multiple tissues from Davidia involucrata Baill.</title>
        <authorList>
            <person name="Yang H."/>
            <person name="Zhou C."/>
            <person name="Li G."/>
            <person name="Wang J."/>
            <person name="Gao P."/>
            <person name="Wang M."/>
            <person name="Wang R."/>
            <person name="Zhao Y."/>
        </authorList>
    </citation>
    <scope>NUCLEOTIDE SEQUENCE</scope>
    <source>
        <tissue evidence="15">Mixed with DoveR01_LX</tissue>
    </source>
</reference>
<dbReference type="EMBL" id="GHES01035504">
    <property type="protein sequence ID" value="MPA66063.1"/>
    <property type="molecule type" value="Transcribed_RNA"/>
</dbReference>
<dbReference type="InterPro" id="IPR008271">
    <property type="entry name" value="Ser/Thr_kinase_AS"/>
</dbReference>
<evidence type="ECO:0000256" key="4">
    <source>
        <dbReference type="ARBA" id="ARBA00022553"/>
    </source>
</evidence>
<keyword evidence="4" id="KW-0597">Phosphoprotein</keyword>
<sequence length="489" mass="54918">MVSSQLPATTKTRMCKSFQSQLLFPMSPPDVVPLDHLELDFSDVFGPLPVQASNEVNNGNSGNSVPAVDVSEQIYDDLLVVYSRSHSLVGPSACVNHSLNLSKLTIHETEDSMELVVCVSGETIEELQELSVNDSVVEEPLTYVDDNSTKVQSVCLEDFEVMKVVGQGAFGKVFQVRKRGTSEIYAMKVMRKDKIMEKNHAEYMKAERDILTKIDHPFIVQLRYSFQTKYRLYLVLDFVNGGHLFFQLYHHGLFREDLARIYTAEIVSAVSHLHANGIMHRDLKPENIILDADGHAMLTDFGLAKQFEETKRSNSMCGTVEYMSPEIILGKGHDKAADWWSVGILLFEMLTGKPPFIGGNREKIQKKIIKDKMKLPAFLSSEAHSLLKGLLQKDPSKRLGGGLTGSDEVKHHKWFKPINWKKLEAREIQPSFLPEVDGKDCIANFDKCWTDMPLLDSPVSSPKSDGNIFLGFTYVRPAGSFLQKNNPSC</sequence>
<dbReference type="GO" id="GO:0009409">
    <property type="term" value="P:response to cold"/>
    <property type="evidence" value="ECO:0007669"/>
    <property type="project" value="UniProtKB-ARBA"/>
</dbReference>
<dbReference type="AlphaFoldDB" id="A0A5B7BFN0"/>
<organism evidence="15">
    <name type="scientific">Davidia involucrata</name>
    <name type="common">Dove tree</name>
    <dbReference type="NCBI Taxonomy" id="16924"/>
    <lineage>
        <taxon>Eukaryota</taxon>
        <taxon>Viridiplantae</taxon>
        <taxon>Streptophyta</taxon>
        <taxon>Embryophyta</taxon>
        <taxon>Tracheophyta</taxon>
        <taxon>Spermatophyta</taxon>
        <taxon>Magnoliopsida</taxon>
        <taxon>eudicotyledons</taxon>
        <taxon>Gunneridae</taxon>
        <taxon>Pentapetalae</taxon>
        <taxon>asterids</taxon>
        <taxon>Cornales</taxon>
        <taxon>Nyssaceae</taxon>
        <taxon>Davidia</taxon>
    </lineage>
</organism>
<evidence type="ECO:0000256" key="2">
    <source>
        <dbReference type="ARBA" id="ARBA00012513"/>
    </source>
</evidence>
<evidence type="ECO:0000256" key="5">
    <source>
        <dbReference type="ARBA" id="ARBA00022679"/>
    </source>
</evidence>
<keyword evidence="3 12" id="KW-0723">Serine/threonine-protein kinase</keyword>
<dbReference type="InterPro" id="IPR017892">
    <property type="entry name" value="Pkinase_C"/>
</dbReference>
<proteinExistence type="inferred from homology"/>
<evidence type="ECO:0000259" key="13">
    <source>
        <dbReference type="PROSITE" id="PS50011"/>
    </source>
</evidence>
<comment type="catalytic activity">
    <reaction evidence="10">
        <text>L-seryl-[protein] + ATP = O-phospho-L-seryl-[protein] + ADP + H(+)</text>
        <dbReference type="Rhea" id="RHEA:17989"/>
        <dbReference type="Rhea" id="RHEA-COMP:9863"/>
        <dbReference type="Rhea" id="RHEA-COMP:11604"/>
        <dbReference type="ChEBI" id="CHEBI:15378"/>
        <dbReference type="ChEBI" id="CHEBI:29999"/>
        <dbReference type="ChEBI" id="CHEBI:30616"/>
        <dbReference type="ChEBI" id="CHEBI:83421"/>
        <dbReference type="ChEBI" id="CHEBI:456216"/>
        <dbReference type="EC" id="2.7.11.1"/>
    </reaction>
</comment>
<evidence type="ECO:0000256" key="9">
    <source>
        <dbReference type="ARBA" id="ARBA00047899"/>
    </source>
</evidence>
<feature type="binding site" evidence="11">
    <location>
        <position position="188"/>
    </location>
    <ligand>
        <name>ATP</name>
        <dbReference type="ChEBI" id="CHEBI:30616"/>
    </ligand>
</feature>
<accession>A0A5B7BFN0</accession>
<dbReference type="Pfam" id="PF00069">
    <property type="entry name" value="Pkinase"/>
    <property type="match status" value="1"/>
</dbReference>
<dbReference type="SMART" id="SM00133">
    <property type="entry name" value="S_TK_X"/>
    <property type="match status" value="1"/>
</dbReference>
<evidence type="ECO:0000256" key="10">
    <source>
        <dbReference type="ARBA" id="ARBA00048679"/>
    </source>
</evidence>
<dbReference type="EC" id="2.7.11.1" evidence="2"/>
<evidence type="ECO:0000256" key="8">
    <source>
        <dbReference type="ARBA" id="ARBA00022840"/>
    </source>
</evidence>
<keyword evidence="7 15" id="KW-0418">Kinase</keyword>
<evidence type="ECO:0000256" key="7">
    <source>
        <dbReference type="ARBA" id="ARBA00022777"/>
    </source>
</evidence>
<comment type="similarity">
    <text evidence="1">Belongs to the protein kinase superfamily. AGC Ser/Thr protein kinase family. S6 kinase subfamily.</text>
</comment>
<dbReference type="InterPro" id="IPR000719">
    <property type="entry name" value="Prot_kinase_dom"/>
</dbReference>
<evidence type="ECO:0000256" key="12">
    <source>
        <dbReference type="RuleBase" id="RU000304"/>
    </source>
</evidence>
<name>A0A5B7BFN0_DAVIN</name>
<keyword evidence="5 15" id="KW-0808">Transferase</keyword>
<dbReference type="GO" id="GO:0004674">
    <property type="term" value="F:protein serine/threonine kinase activity"/>
    <property type="evidence" value="ECO:0007669"/>
    <property type="project" value="UniProtKB-KW"/>
</dbReference>
<evidence type="ECO:0000256" key="1">
    <source>
        <dbReference type="ARBA" id="ARBA00009804"/>
    </source>
</evidence>
<evidence type="ECO:0000259" key="14">
    <source>
        <dbReference type="PROSITE" id="PS51285"/>
    </source>
</evidence>
<dbReference type="GO" id="GO:0005634">
    <property type="term" value="C:nucleus"/>
    <property type="evidence" value="ECO:0007669"/>
    <property type="project" value="UniProtKB-ARBA"/>
</dbReference>
<dbReference type="GO" id="GO:0106310">
    <property type="term" value="F:protein serine kinase activity"/>
    <property type="evidence" value="ECO:0007669"/>
    <property type="project" value="RHEA"/>
</dbReference>